<name>A0A4Q8QEX7_9FLAO</name>
<evidence type="ECO:0000313" key="7">
    <source>
        <dbReference type="Proteomes" id="UP000291981"/>
    </source>
</evidence>
<keyword evidence="7" id="KW-1185">Reference proteome</keyword>
<keyword evidence="1 2" id="KW-0663">Pyridoxal phosphate</keyword>
<dbReference type="NCBIfam" id="TIGR00044">
    <property type="entry name" value="YggS family pyridoxal phosphate-dependent enzyme"/>
    <property type="match status" value="1"/>
</dbReference>
<comment type="function">
    <text evidence="2">Pyridoxal 5'-phosphate (PLP)-binding protein, which is involved in PLP homeostasis.</text>
</comment>
<dbReference type="CDD" id="cd00635">
    <property type="entry name" value="PLPDE_III_YBL036c_like"/>
    <property type="match status" value="1"/>
</dbReference>
<accession>A0A4Q8QEX7</accession>
<dbReference type="OrthoDB" id="9804072at2"/>
<dbReference type="Proteomes" id="UP000291981">
    <property type="component" value="Unassembled WGS sequence"/>
</dbReference>
<organism evidence="6 7">
    <name type="scientific">Flagellimonas allohymeniacidonis</name>
    <dbReference type="NCBI Taxonomy" id="2517819"/>
    <lineage>
        <taxon>Bacteria</taxon>
        <taxon>Pseudomonadati</taxon>
        <taxon>Bacteroidota</taxon>
        <taxon>Flavobacteriia</taxon>
        <taxon>Flavobacteriales</taxon>
        <taxon>Flavobacteriaceae</taxon>
        <taxon>Flagellimonas</taxon>
    </lineage>
</organism>
<dbReference type="PANTHER" id="PTHR10146">
    <property type="entry name" value="PROLINE SYNTHETASE CO-TRANSCRIBED BACTERIAL HOMOLOG PROTEIN"/>
    <property type="match status" value="1"/>
</dbReference>
<dbReference type="AlphaFoldDB" id="A0A4Q8QEX7"/>
<dbReference type="InterPro" id="IPR029066">
    <property type="entry name" value="PLP-binding_barrel"/>
</dbReference>
<evidence type="ECO:0000259" key="5">
    <source>
        <dbReference type="Pfam" id="PF01168"/>
    </source>
</evidence>
<dbReference type="InterPro" id="IPR001608">
    <property type="entry name" value="Ala_racemase_N"/>
</dbReference>
<dbReference type="SUPFAM" id="SSF51419">
    <property type="entry name" value="PLP-binding barrel"/>
    <property type="match status" value="1"/>
</dbReference>
<dbReference type="HAMAP" id="MF_02087">
    <property type="entry name" value="PLP_homeostasis"/>
    <property type="match status" value="1"/>
</dbReference>
<evidence type="ECO:0000256" key="3">
    <source>
        <dbReference type="PIRSR" id="PIRSR004848-1"/>
    </source>
</evidence>
<feature type="modified residue" description="N6-(pyridoxal phosphate)lysine" evidence="2 3">
    <location>
        <position position="25"/>
    </location>
</feature>
<dbReference type="GO" id="GO:0030170">
    <property type="term" value="F:pyridoxal phosphate binding"/>
    <property type="evidence" value="ECO:0007669"/>
    <property type="project" value="UniProtKB-UniRule"/>
</dbReference>
<dbReference type="Pfam" id="PF01168">
    <property type="entry name" value="Ala_racemase_N"/>
    <property type="match status" value="1"/>
</dbReference>
<comment type="caution">
    <text evidence="6">The sequence shown here is derived from an EMBL/GenBank/DDBJ whole genome shotgun (WGS) entry which is preliminary data.</text>
</comment>
<evidence type="ECO:0000313" key="6">
    <source>
        <dbReference type="EMBL" id="TAI49052.1"/>
    </source>
</evidence>
<dbReference type="Gene3D" id="3.20.20.10">
    <property type="entry name" value="Alanine racemase"/>
    <property type="match status" value="1"/>
</dbReference>
<comment type="cofactor">
    <cofactor evidence="3">
        <name>pyridoxal 5'-phosphate</name>
        <dbReference type="ChEBI" id="CHEBI:597326"/>
    </cofactor>
</comment>
<evidence type="ECO:0000256" key="2">
    <source>
        <dbReference type="HAMAP-Rule" id="MF_02087"/>
    </source>
</evidence>
<evidence type="ECO:0000256" key="1">
    <source>
        <dbReference type="ARBA" id="ARBA00022898"/>
    </source>
</evidence>
<dbReference type="PANTHER" id="PTHR10146:SF14">
    <property type="entry name" value="PYRIDOXAL PHOSPHATE HOMEOSTASIS PROTEIN"/>
    <property type="match status" value="1"/>
</dbReference>
<sequence length="219" mass="24850">MSIGTNLNKVKSSLPGHVTLVAVSKTKPKEVILEAYNTGHRIFGENKVQEMVQKWEELPKDIEWHMIGHVQRNKVKYMAPFVSMIHGVDSFRLLKEIDKQAKKNNRTIDCLLQMHIAKEETKFGLDGNELKEIIVSEEFELLKNIRIVGVMGMATFTPDESQVRKEFAYLKSIFAELKEQLPEIDTLSMGMSGDYGIAIEEGSTMVRIGSSIFGARNYL</sequence>
<dbReference type="FunFam" id="3.20.20.10:FF:000018">
    <property type="entry name" value="Pyridoxal phosphate homeostasis protein"/>
    <property type="match status" value="1"/>
</dbReference>
<feature type="domain" description="Alanine racemase N-terminal" evidence="5">
    <location>
        <begin position="4"/>
        <end position="216"/>
    </location>
</feature>
<dbReference type="EMBL" id="SGIU01000001">
    <property type="protein sequence ID" value="TAI49052.1"/>
    <property type="molecule type" value="Genomic_DNA"/>
</dbReference>
<dbReference type="InterPro" id="IPR011078">
    <property type="entry name" value="PyrdxlP_homeostasis"/>
</dbReference>
<dbReference type="PIRSF" id="PIRSF004848">
    <property type="entry name" value="YBL036c_PLPDEIII"/>
    <property type="match status" value="1"/>
</dbReference>
<dbReference type="RefSeq" id="WP_130610224.1">
    <property type="nucleotide sequence ID" value="NZ_SGIU01000001.1"/>
</dbReference>
<proteinExistence type="inferred from homology"/>
<protein>
    <recommendedName>
        <fullName evidence="2">Pyridoxal phosphate homeostasis protein</fullName>
        <shortName evidence="2">PLP homeostasis protein</shortName>
    </recommendedName>
</protein>
<reference evidence="6 7" key="1">
    <citation type="submission" date="2019-02" db="EMBL/GenBank/DDBJ databases">
        <title>Draft genome sequence of Muricauda sp. 176CP4-71.</title>
        <authorList>
            <person name="Park J.-S."/>
        </authorList>
    </citation>
    <scope>NUCLEOTIDE SEQUENCE [LARGE SCALE GENOMIC DNA]</scope>
    <source>
        <strain evidence="6 7">176CP4-71</strain>
    </source>
</reference>
<gene>
    <name evidence="6" type="ORF">EW142_04465</name>
</gene>
<comment type="similarity">
    <text evidence="2 4">Belongs to the pyridoxal phosphate-binding protein YggS/PROSC family.</text>
</comment>
<evidence type="ECO:0000256" key="4">
    <source>
        <dbReference type="RuleBase" id="RU004514"/>
    </source>
</evidence>